<keyword evidence="6" id="KW-0378">Hydrolase</keyword>
<evidence type="ECO:0000313" key="12">
    <source>
        <dbReference type="Proteomes" id="UP000886653"/>
    </source>
</evidence>
<dbReference type="GO" id="GO:0005975">
    <property type="term" value="P:carbohydrate metabolic process"/>
    <property type="evidence" value="ECO:0007669"/>
    <property type="project" value="InterPro"/>
</dbReference>
<keyword evidence="4" id="KW-0479">Metal-binding</keyword>
<dbReference type="EMBL" id="MU167210">
    <property type="protein sequence ID" value="KAG0151913.1"/>
    <property type="molecule type" value="Genomic_DNA"/>
</dbReference>
<evidence type="ECO:0000259" key="10">
    <source>
        <dbReference type="PROSITE" id="PS51677"/>
    </source>
</evidence>
<dbReference type="GO" id="GO:0016810">
    <property type="term" value="F:hydrolase activity, acting on carbon-nitrogen (but not peptide) bonds"/>
    <property type="evidence" value="ECO:0007669"/>
    <property type="project" value="InterPro"/>
</dbReference>
<dbReference type="GO" id="GO:0005886">
    <property type="term" value="C:plasma membrane"/>
    <property type="evidence" value="ECO:0007669"/>
    <property type="project" value="UniProtKB-SubCell"/>
</dbReference>
<dbReference type="GO" id="GO:0046872">
    <property type="term" value="F:metal ion binding"/>
    <property type="evidence" value="ECO:0007669"/>
    <property type="project" value="UniProtKB-KW"/>
</dbReference>
<keyword evidence="7" id="KW-0119">Carbohydrate metabolism</keyword>
<comment type="caution">
    <text evidence="11">The sequence shown here is derived from an EMBL/GenBank/DDBJ whole genome shotgun (WGS) entry which is preliminary data.</text>
</comment>
<sequence length="292" mass="32794">MEGLITCAKLVFILLSTQTWSWIASPTPTLKYIQPRSEALGTFLGSKRSPETLNNTSRVKVYKMCTMPNSFAQTYDDGPSEYSDELDKTLNSYKAKATYFLNGNNAGCIYDHASLLVERFRAGHLLGSHTWGHVLLSGASYGQIHIQLELLETAFIMILGVKPLWFRPPFGVYNDLVLEVLAERGYKGLVMWSKDTLDADSQRPSFEEIIEAYSNYPNQTNVLSHEIVETTVREVAPVVIPELKARGLKLVTISECLEISDNPRDWYQYIGPPTPRNESWTCVGTPGPGEFE</sequence>
<dbReference type="InterPro" id="IPR002509">
    <property type="entry name" value="NODB_dom"/>
</dbReference>
<reference evidence="11" key="1">
    <citation type="submission" date="2013-11" db="EMBL/GenBank/DDBJ databases">
        <title>Genome sequence of the fusiform rust pathogen reveals effectors for host alternation and coevolution with pine.</title>
        <authorList>
            <consortium name="DOE Joint Genome Institute"/>
            <person name="Smith K."/>
            <person name="Pendleton A."/>
            <person name="Kubisiak T."/>
            <person name="Anderson C."/>
            <person name="Salamov A."/>
            <person name="Aerts A."/>
            <person name="Riley R."/>
            <person name="Clum A."/>
            <person name="Lindquist E."/>
            <person name="Ence D."/>
            <person name="Campbell M."/>
            <person name="Kronenberg Z."/>
            <person name="Feau N."/>
            <person name="Dhillon B."/>
            <person name="Hamelin R."/>
            <person name="Burleigh J."/>
            <person name="Smith J."/>
            <person name="Yandell M."/>
            <person name="Nelson C."/>
            <person name="Grigoriev I."/>
            <person name="Davis J."/>
        </authorList>
    </citation>
    <scope>NUCLEOTIDE SEQUENCE</scope>
    <source>
        <strain evidence="11">G11</strain>
    </source>
</reference>
<organism evidence="11 12">
    <name type="scientific">Cronartium quercuum f. sp. fusiforme G11</name>
    <dbReference type="NCBI Taxonomy" id="708437"/>
    <lineage>
        <taxon>Eukaryota</taxon>
        <taxon>Fungi</taxon>
        <taxon>Dikarya</taxon>
        <taxon>Basidiomycota</taxon>
        <taxon>Pucciniomycotina</taxon>
        <taxon>Pucciniomycetes</taxon>
        <taxon>Pucciniales</taxon>
        <taxon>Coleosporiaceae</taxon>
        <taxon>Cronartium</taxon>
    </lineage>
</organism>
<dbReference type="PANTHER" id="PTHR46471:SF2">
    <property type="entry name" value="CHITIN DEACETYLASE-RELATED"/>
    <property type="match status" value="1"/>
</dbReference>
<dbReference type="CDD" id="cd10951">
    <property type="entry name" value="CE4_ClCDA_like"/>
    <property type="match status" value="1"/>
</dbReference>
<feature type="chain" id="PRO_5040425569" description="NodB homology domain-containing protein" evidence="9">
    <location>
        <begin position="22"/>
        <end position="292"/>
    </location>
</feature>
<dbReference type="PROSITE" id="PS51677">
    <property type="entry name" value="NODB"/>
    <property type="match status" value="1"/>
</dbReference>
<protein>
    <recommendedName>
        <fullName evidence="10">NodB homology domain-containing protein</fullName>
    </recommendedName>
</protein>
<feature type="signal peptide" evidence="9">
    <location>
        <begin position="1"/>
        <end position="21"/>
    </location>
</feature>
<evidence type="ECO:0000256" key="1">
    <source>
        <dbReference type="ARBA" id="ARBA00001941"/>
    </source>
</evidence>
<comment type="cofactor">
    <cofactor evidence="1">
        <name>Co(2+)</name>
        <dbReference type="ChEBI" id="CHEBI:48828"/>
    </cofactor>
</comment>
<dbReference type="OrthoDB" id="2125469at2759"/>
<name>A0A9P6TIL2_9BASI</name>
<keyword evidence="3" id="KW-0336">GPI-anchor</keyword>
<keyword evidence="3" id="KW-0472">Membrane</keyword>
<dbReference type="InterPro" id="IPR011330">
    <property type="entry name" value="Glyco_hydro/deAcase_b/a-brl"/>
</dbReference>
<evidence type="ECO:0000313" key="11">
    <source>
        <dbReference type="EMBL" id="KAG0151913.1"/>
    </source>
</evidence>
<evidence type="ECO:0000256" key="3">
    <source>
        <dbReference type="ARBA" id="ARBA00022622"/>
    </source>
</evidence>
<accession>A0A9P6TIL2</accession>
<evidence type="ECO:0000256" key="8">
    <source>
        <dbReference type="ARBA" id="ARBA00023288"/>
    </source>
</evidence>
<dbReference type="PANTHER" id="PTHR46471">
    <property type="entry name" value="CHITIN DEACETYLASE"/>
    <property type="match status" value="1"/>
</dbReference>
<feature type="domain" description="NodB homology" evidence="10">
    <location>
        <begin position="69"/>
        <end position="251"/>
    </location>
</feature>
<keyword evidence="8" id="KW-0449">Lipoprotein</keyword>
<proteinExistence type="predicted"/>
<dbReference type="Proteomes" id="UP000886653">
    <property type="component" value="Unassembled WGS sequence"/>
</dbReference>
<evidence type="ECO:0000256" key="2">
    <source>
        <dbReference type="ARBA" id="ARBA00004609"/>
    </source>
</evidence>
<evidence type="ECO:0000256" key="9">
    <source>
        <dbReference type="SAM" id="SignalP"/>
    </source>
</evidence>
<evidence type="ECO:0000256" key="6">
    <source>
        <dbReference type="ARBA" id="ARBA00022801"/>
    </source>
</evidence>
<gene>
    <name evidence="11" type="ORF">CROQUDRAFT_71226</name>
</gene>
<dbReference type="SUPFAM" id="SSF88713">
    <property type="entry name" value="Glycoside hydrolase/deacetylase"/>
    <property type="match status" value="1"/>
</dbReference>
<dbReference type="GO" id="GO:0098552">
    <property type="term" value="C:side of membrane"/>
    <property type="evidence" value="ECO:0007669"/>
    <property type="project" value="UniProtKB-KW"/>
</dbReference>
<dbReference type="Pfam" id="PF01522">
    <property type="entry name" value="Polysacc_deac_1"/>
    <property type="match status" value="1"/>
</dbReference>
<evidence type="ECO:0000256" key="5">
    <source>
        <dbReference type="ARBA" id="ARBA00022729"/>
    </source>
</evidence>
<keyword evidence="12" id="KW-1185">Reference proteome</keyword>
<comment type="subcellular location">
    <subcellularLocation>
        <location evidence="2">Cell membrane</location>
        <topology evidence="2">Lipid-anchor</topology>
        <topology evidence="2">GPI-anchor</topology>
    </subcellularLocation>
</comment>
<evidence type="ECO:0000256" key="7">
    <source>
        <dbReference type="ARBA" id="ARBA00023277"/>
    </source>
</evidence>
<evidence type="ECO:0000256" key="4">
    <source>
        <dbReference type="ARBA" id="ARBA00022723"/>
    </source>
</evidence>
<dbReference type="Gene3D" id="3.20.20.370">
    <property type="entry name" value="Glycoside hydrolase/deacetylase"/>
    <property type="match status" value="1"/>
</dbReference>
<keyword evidence="5 9" id="KW-0732">Signal</keyword>
<dbReference type="AlphaFoldDB" id="A0A9P6TIL2"/>
<keyword evidence="3" id="KW-0325">Glycoprotein</keyword>